<gene>
    <name evidence="1" type="ORF">GGP71_003327</name>
</gene>
<organism evidence="1 2">
    <name type="scientific">Salinibacter ruber</name>
    <dbReference type="NCBI Taxonomy" id="146919"/>
    <lineage>
        <taxon>Bacteria</taxon>
        <taxon>Pseudomonadati</taxon>
        <taxon>Rhodothermota</taxon>
        <taxon>Rhodothermia</taxon>
        <taxon>Rhodothermales</taxon>
        <taxon>Salinibacteraceae</taxon>
        <taxon>Salinibacter</taxon>
    </lineage>
</organism>
<accession>A0A9X2Q4A9</accession>
<protein>
    <submittedName>
        <fullName evidence="1">Uncharacterized protein</fullName>
    </submittedName>
</protein>
<dbReference type="AlphaFoldDB" id="A0A9X2Q4A9"/>
<evidence type="ECO:0000313" key="2">
    <source>
        <dbReference type="Proteomes" id="UP001155027"/>
    </source>
</evidence>
<name>A0A9X2Q4A9_9BACT</name>
<proteinExistence type="predicted"/>
<sequence>MDPYDKTPRLPAPPSPADPSSTAVLVSTVSALILALRPFLRGFLRGPLGLAHVALDRRLKSRPQVFSVHLV</sequence>
<evidence type="ECO:0000313" key="1">
    <source>
        <dbReference type="EMBL" id="MCS3679376.1"/>
    </source>
</evidence>
<dbReference type="EMBL" id="JANUAU010000020">
    <property type="protein sequence ID" value="MCS3679376.1"/>
    <property type="molecule type" value="Genomic_DNA"/>
</dbReference>
<reference evidence="1" key="1">
    <citation type="submission" date="2022-08" db="EMBL/GenBank/DDBJ databases">
        <title>Genomic Encyclopedia of Type Strains, Phase V (KMG-V): Genome sequencing to study the core and pangenomes of soil and plant-associated prokaryotes.</title>
        <authorList>
            <person name="Whitman W."/>
        </authorList>
    </citation>
    <scope>NUCLEOTIDE SEQUENCE</scope>
    <source>
        <strain evidence="1">0</strain>
    </source>
</reference>
<comment type="caution">
    <text evidence="1">The sequence shown here is derived from an EMBL/GenBank/DDBJ whole genome shotgun (WGS) entry which is preliminary data.</text>
</comment>
<dbReference type="Proteomes" id="UP001155027">
    <property type="component" value="Unassembled WGS sequence"/>
</dbReference>